<sequence>MTVSQAVWRSESVLRKVALVLAGSWVVAIAAQVSIPLQPVPLSLQTLAILMVGFTLGSRLGAAALIAYLAQGAMGLPVFANGMNGIAFFGPTAGFLVGFVGMAWLAGLAAERGLAKGMIGTAISALVISALLYIPGVAWPMAVAGAAGIEAGWVGLSASSVWAGFVAPFLMGDAIKAVLAALLVSGAWAAIKARRT</sequence>
<keyword evidence="5" id="KW-1185">Reference proteome</keyword>
<dbReference type="PANTHER" id="PTHR34295:SF1">
    <property type="entry name" value="BIOTIN TRANSPORTER BIOY"/>
    <property type="match status" value="1"/>
</dbReference>
<keyword evidence="3" id="KW-1133">Transmembrane helix</keyword>
<feature type="transmembrane region" description="Helical" evidence="3">
    <location>
        <begin position="162"/>
        <end position="191"/>
    </location>
</feature>
<comment type="subcellular location">
    <subcellularLocation>
        <location evidence="2">Cell membrane</location>
        <topology evidence="2">Multi-pass membrane protein</topology>
    </subcellularLocation>
</comment>
<dbReference type="PIRSF" id="PIRSF016661">
    <property type="entry name" value="BioY"/>
    <property type="match status" value="1"/>
</dbReference>
<keyword evidence="2" id="KW-0813">Transport</keyword>
<proteinExistence type="inferred from homology"/>
<protein>
    <recommendedName>
        <fullName evidence="2">Biotin transporter</fullName>
    </recommendedName>
</protein>
<evidence type="ECO:0000256" key="2">
    <source>
        <dbReference type="PIRNR" id="PIRNR016661"/>
    </source>
</evidence>
<comment type="similarity">
    <text evidence="1 2">Belongs to the BioY family.</text>
</comment>
<feature type="transmembrane region" description="Helical" evidence="3">
    <location>
        <begin position="47"/>
        <end position="68"/>
    </location>
</feature>
<dbReference type="RefSeq" id="WP_221229434.1">
    <property type="nucleotide sequence ID" value="NZ_JACIJS010000007.1"/>
</dbReference>
<evidence type="ECO:0000313" key="4">
    <source>
        <dbReference type="EMBL" id="MBB5516507.1"/>
    </source>
</evidence>
<reference evidence="4 5" key="1">
    <citation type="submission" date="2020-08" db="EMBL/GenBank/DDBJ databases">
        <title>Genomic Encyclopedia of Type Strains, Phase IV (KMG-IV): sequencing the most valuable type-strain genomes for metagenomic binning, comparative biology and taxonomic classification.</title>
        <authorList>
            <person name="Goeker M."/>
        </authorList>
    </citation>
    <scope>NUCLEOTIDE SEQUENCE [LARGE SCALE GENOMIC DNA]</scope>
    <source>
        <strain evidence="4 5">DSM 103377</strain>
    </source>
</reference>
<dbReference type="PANTHER" id="PTHR34295">
    <property type="entry name" value="BIOTIN TRANSPORTER BIOY"/>
    <property type="match status" value="1"/>
</dbReference>
<gene>
    <name evidence="4" type="ORF">FHS89_002538</name>
</gene>
<dbReference type="Pfam" id="PF02632">
    <property type="entry name" value="BioY"/>
    <property type="match status" value="1"/>
</dbReference>
<feature type="transmembrane region" description="Helical" evidence="3">
    <location>
        <begin position="17"/>
        <end position="35"/>
    </location>
</feature>
<organism evidence="4 5">
    <name type="scientific">Rubricella aquisinus</name>
    <dbReference type="NCBI Taxonomy" id="2028108"/>
    <lineage>
        <taxon>Bacteria</taxon>
        <taxon>Pseudomonadati</taxon>
        <taxon>Pseudomonadota</taxon>
        <taxon>Alphaproteobacteria</taxon>
        <taxon>Rhodobacterales</taxon>
        <taxon>Paracoccaceae</taxon>
        <taxon>Rubricella</taxon>
    </lineage>
</organism>
<evidence type="ECO:0000256" key="1">
    <source>
        <dbReference type="ARBA" id="ARBA00010692"/>
    </source>
</evidence>
<keyword evidence="2" id="KW-1003">Cell membrane</keyword>
<dbReference type="GO" id="GO:0015225">
    <property type="term" value="F:biotin transmembrane transporter activity"/>
    <property type="evidence" value="ECO:0007669"/>
    <property type="project" value="UniProtKB-UniRule"/>
</dbReference>
<dbReference type="AlphaFoldDB" id="A0A840X725"/>
<feature type="transmembrane region" description="Helical" evidence="3">
    <location>
        <begin position="122"/>
        <end position="142"/>
    </location>
</feature>
<comment type="caution">
    <text evidence="4">The sequence shown here is derived from an EMBL/GenBank/DDBJ whole genome shotgun (WGS) entry which is preliminary data.</text>
</comment>
<name>A0A840X725_9RHOB</name>
<dbReference type="Gene3D" id="1.10.1760.20">
    <property type="match status" value="1"/>
</dbReference>
<keyword evidence="2 3" id="KW-0472">Membrane</keyword>
<feature type="transmembrane region" description="Helical" evidence="3">
    <location>
        <begin position="88"/>
        <end position="110"/>
    </location>
</feature>
<dbReference type="GO" id="GO:0005886">
    <property type="term" value="C:plasma membrane"/>
    <property type="evidence" value="ECO:0007669"/>
    <property type="project" value="UniProtKB-SubCell"/>
</dbReference>
<evidence type="ECO:0000256" key="3">
    <source>
        <dbReference type="SAM" id="Phobius"/>
    </source>
</evidence>
<dbReference type="InterPro" id="IPR003784">
    <property type="entry name" value="BioY"/>
</dbReference>
<accession>A0A840X725</accession>
<dbReference type="EMBL" id="JACIJS010000007">
    <property type="protein sequence ID" value="MBB5516507.1"/>
    <property type="molecule type" value="Genomic_DNA"/>
</dbReference>
<dbReference type="Proteomes" id="UP000553766">
    <property type="component" value="Unassembled WGS sequence"/>
</dbReference>
<keyword evidence="3" id="KW-0812">Transmembrane</keyword>
<evidence type="ECO:0000313" key="5">
    <source>
        <dbReference type="Proteomes" id="UP000553766"/>
    </source>
</evidence>